<evidence type="ECO:0000313" key="16">
    <source>
        <dbReference type="EMBL" id="KIS23876.1"/>
    </source>
</evidence>
<evidence type="ECO:0000256" key="6">
    <source>
        <dbReference type="ARBA" id="ARBA00013269"/>
    </source>
</evidence>
<comment type="pathway">
    <text evidence="4 14">Cofactor biosynthesis; molybdopterin biosynthesis.</text>
</comment>
<feature type="domain" description="MoaB/Mog" evidence="15">
    <location>
        <begin position="187"/>
        <end position="326"/>
    </location>
</feature>
<dbReference type="Gene3D" id="3.90.105.10">
    <property type="entry name" value="Molybdopterin biosynthesis moea protein, domain 2"/>
    <property type="match status" value="1"/>
</dbReference>
<evidence type="ECO:0000313" key="17">
    <source>
        <dbReference type="Proteomes" id="UP000032250"/>
    </source>
</evidence>
<dbReference type="InterPro" id="IPR036135">
    <property type="entry name" value="MoeA_linker/N_sf"/>
</dbReference>
<evidence type="ECO:0000256" key="13">
    <source>
        <dbReference type="ARBA" id="ARBA00047317"/>
    </source>
</evidence>
<comment type="caution">
    <text evidence="16">The sequence shown here is derived from an EMBL/GenBank/DDBJ whole genome shotgun (WGS) entry which is preliminary data.</text>
</comment>
<dbReference type="NCBIfam" id="TIGR00177">
    <property type="entry name" value="molyb_syn"/>
    <property type="match status" value="1"/>
</dbReference>
<dbReference type="Gene3D" id="2.40.340.10">
    <property type="entry name" value="MoeA, C-terminal, domain IV"/>
    <property type="match status" value="1"/>
</dbReference>
<evidence type="ECO:0000256" key="14">
    <source>
        <dbReference type="RuleBase" id="RU365090"/>
    </source>
</evidence>
<keyword evidence="12 14" id="KW-0501">Molybdenum cofactor biosynthesis</keyword>
<reference evidence="16 17" key="1">
    <citation type="submission" date="2014-06" db="EMBL/GenBank/DDBJ databases">
        <title>Genome characterization of distinct group I Clostridium botulinum lineages.</title>
        <authorList>
            <person name="Giordani F."/>
            <person name="Anselmo A."/>
            <person name="Fillo S."/>
            <person name="Palozzi A.M."/>
            <person name="Fortunato A."/>
            <person name="Gentile B."/>
            <person name="Ciammaruconi A."/>
            <person name="Anniballi F."/>
            <person name="De Medici D."/>
            <person name="Lista F."/>
        </authorList>
    </citation>
    <scope>NUCLEOTIDE SEQUENCE [LARGE SCALE GENOMIC DNA]</scope>
    <source>
        <strain evidence="16 17">B2 450</strain>
    </source>
</reference>
<dbReference type="EC" id="2.10.1.1" evidence="6 14"/>
<dbReference type="CDD" id="cd00887">
    <property type="entry name" value="MoeA"/>
    <property type="match status" value="1"/>
</dbReference>
<dbReference type="GO" id="GO:0046872">
    <property type="term" value="F:metal ion binding"/>
    <property type="evidence" value="ECO:0007669"/>
    <property type="project" value="UniProtKB-UniRule"/>
</dbReference>
<keyword evidence="8 14" id="KW-0500">Molybdenum</keyword>
<name>A0A0D1BYG8_CLOBO</name>
<evidence type="ECO:0000256" key="8">
    <source>
        <dbReference type="ARBA" id="ARBA00022505"/>
    </source>
</evidence>
<comment type="cofactor">
    <cofactor evidence="1 14">
        <name>Mg(2+)</name>
        <dbReference type="ChEBI" id="CHEBI:18420"/>
    </cofactor>
</comment>
<accession>A0A0D1BYG8</accession>
<evidence type="ECO:0000256" key="4">
    <source>
        <dbReference type="ARBA" id="ARBA00005046"/>
    </source>
</evidence>
<evidence type="ECO:0000256" key="5">
    <source>
        <dbReference type="ARBA" id="ARBA00010763"/>
    </source>
</evidence>
<dbReference type="InterPro" id="IPR036688">
    <property type="entry name" value="MoeA_C_domain_IV_sf"/>
</dbReference>
<dbReference type="InterPro" id="IPR038987">
    <property type="entry name" value="MoeA-like"/>
</dbReference>
<dbReference type="HOGENOM" id="CLU_010186_7_2_9"/>
<dbReference type="Pfam" id="PF00994">
    <property type="entry name" value="MoCF_biosynth"/>
    <property type="match status" value="1"/>
</dbReference>
<dbReference type="EMBL" id="JXSU01000007">
    <property type="protein sequence ID" value="KIS23876.1"/>
    <property type="molecule type" value="Genomic_DNA"/>
</dbReference>
<evidence type="ECO:0000256" key="2">
    <source>
        <dbReference type="ARBA" id="ARBA00002901"/>
    </source>
</evidence>
<evidence type="ECO:0000256" key="9">
    <source>
        <dbReference type="ARBA" id="ARBA00022679"/>
    </source>
</evidence>
<evidence type="ECO:0000259" key="15">
    <source>
        <dbReference type="SMART" id="SM00852"/>
    </source>
</evidence>
<evidence type="ECO:0000256" key="10">
    <source>
        <dbReference type="ARBA" id="ARBA00022723"/>
    </source>
</evidence>
<proteinExistence type="inferred from homology"/>
<dbReference type="PROSITE" id="PS01079">
    <property type="entry name" value="MOCF_BIOSYNTHESIS_2"/>
    <property type="match status" value="1"/>
</dbReference>
<dbReference type="UniPathway" id="UPA00344"/>
<dbReference type="Pfam" id="PF03453">
    <property type="entry name" value="MoeA_N"/>
    <property type="match status" value="1"/>
</dbReference>
<dbReference type="PATRIC" id="fig|1379739.3.peg.2321"/>
<comment type="similarity">
    <text evidence="5 14">Belongs to the MoeA family.</text>
</comment>
<evidence type="ECO:0000256" key="12">
    <source>
        <dbReference type="ARBA" id="ARBA00023150"/>
    </source>
</evidence>
<dbReference type="FunFam" id="2.170.190.11:FF:000015">
    <property type="entry name" value="Molybdopterin molybdenumtransferase"/>
    <property type="match status" value="1"/>
</dbReference>
<dbReference type="InterPro" id="IPR036425">
    <property type="entry name" value="MoaB/Mog-like_dom_sf"/>
</dbReference>
<evidence type="ECO:0000256" key="11">
    <source>
        <dbReference type="ARBA" id="ARBA00022842"/>
    </source>
</evidence>
<dbReference type="GO" id="GO:0061599">
    <property type="term" value="F:molybdopterin molybdotransferase activity"/>
    <property type="evidence" value="ECO:0007669"/>
    <property type="project" value="UniProtKB-UniRule"/>
</dbReference>
<evidence type="ECO:0000256" key="3">
    <source>
        <dbReference type="ARBA" id="ARBA00003487"/>
    </source>
</evidence>
<dbReference type="SMART" id="SM00852">
    <property type="entry name" value="MoCF_biosynth"/>
    <property type="match status" value="1"/>
</dbReference>
<dbReference type="RefSeq" id="WP_003485769.1">
    <property type="nucleotide sequence ID" value="NZ_JXSU01000007.1"/>
</dbReference>
<dbReference type="Gene3D" id="2.170.190.11">
    <property type="entry name" value="Molybdopterin biosynthesis moea protein, domain 3"/>
    <property type="match status" value="1"/>
</dbReference>
<dbReference type="Pfam" id="PF03454">
    <property type="entry name" value="MoeA_C"/>
    <property type="match status" value="1"/>
</dbReference>
<dbReference type="InterPro" id="IPR005111">
    <property type="entry name" value="MoeA_C_domain_IV"/>
</dbReference>
<dbReference type="InterPro" id="IPR005110">
    <property type="entry name" value="MoeA_linker/N"/>
</dbReference>
<keyword evidence="11 14" id="KW-0460">Magnesium</keyword>
<keyword evidence="9 14" id="KW-0808">Transferase</keyword>
<dbReference type="PANTHER" id="PTHR10192:SF5">
    <property type="entry name" value="GEPHYRIN"/>
    <property type="match status" value="1"/>
</dbReference>
<dbReference type="Proteomes" id="UP000032250">
    <property type="component" value="Unassembled WGS sequence"/>
</dbReference>
<dbReference type="GO" id="GO:0005829">
    <property type="term" value="C:cytosol"/>
    <property type="evidence" value="ECO:0007669"/>
    <property type="project" value="TreeGrafter"/>
</dbReference>
<sequence>MDLFNVVSIKEAKDLIEKNFNVKPIKEEVELLNSMDRVIYEDIISQINVPNFRRSTVDGYAVNSKDVAGASESMPAMMNYKGEVLMGKIPEVNMDFPGDCVYVPTGGMIPEGADSVVMVEYTERVHEDTVLINKPTAYGEKVVEIGEDIAKEEVIIKKGKRLRPYEIGVLSSLGITKVPVCRKPKVAIISTGDEIVDPNKEPKLGQVRDINSYILQTSIIEDGSIPINYGIIRDDFNLLKNTVEKAIEDTDIVLISGGSSVGKKDVTIDVINSLGDPGVFVHGIAIKPGKPTIIGKAKDKIVFGLPGHPLSAAIVYKIIVKHYIDKIAGAKEEVFPIICKFNINYHSAKGREEYLPVTLNWEGDEIIASPVFSKSGLISGFSKAYGFIKIDKNLEGIKKDEKVFVYRF</sequence>
<keyword evidence="10 14" id="KW-0479">Metal-binding</keyword>
<dbReference type="AlphaFoldDB" id="A0A0D1BYG8"/>
<evidence type="ECO:0000256" key="1">
    <source>
        <dbReference type="ARBA" id="ARBA00001946"/>
    </source>
</evidence>
<dbReference type="Gene3D" id="3.40.980.10">
    <property type="entry name" value="MoaB/Mog-like domain"/>
    <property type="match status" value="1"/>
</dbReference>
<dbReference type="SUPFAM" id="SSF63882">
    <property type="entry name" value="MoeA N-terminal region -like"/>
    <property type="match status" value="1"/>
</dbReference>
<comment type="catalytic activity">
    <reaction evidence="13">
        <text>adenylyl-molybdopterin + molybdate = Mo-molybdopterin + AMP + H(+)</text>
        <dbReference type="Rhea" id="RHEA:35047"/>
        <dbReference type="ChEBI" id="CHEBI:15378"/>
        <dbReference type="ChEBI" id="CHEBI:36264"/>
        <dbReference type="ChEBI" id="CHEBI:62727"/>
        <dbReference type="ChEBI" id="CHEBI:71302"/>
        <dbReference type="ChEBI" id="CHEBI:456215"/>
        <dbReference type="EC" id="2.10.1.1"/>
    </reaction>
</comment>
<comment type="function">
    <text evidence="3">May be involved in the biosynthesis of molybdopterin.</text>
</comment>
<dbReference type="PANTHER" id="PTHR10192">
    <property type="entry name" value="MOLYBDOPTERIN BIOSYNTHESIS PROTEIN"/>
    <property type="match status" value="1"/>
</dbReference>
<dbReference type="InterPro" id="IPR008284">
    <property type="entry name" value="MoCF_biosynth_CS"/>
</dbReference>
<dbReference type="NCBIfam" id="NF045515">
    <property type="entry name" value="Glp_gephyrin"/>
    <property type="match status" value="1"/>
</dbReference>
<evidence type="ECO:0000256" key="7">
    <source>
        <dbReference type="ARBA" id="ARBA00021108"/>
    </source>
</evidence>
<protein>
    <recommendedName>
        <fullName evidence="7 14">Molybdopterin molybdenumtransferase</fullName>
        <ecNumber evidence="6 14">2.10.1.1</ecNumber>
    </recommendedName>
</protein>
<comment type="function">
    <text evidence="2 14">Catalyzes the insertion of molybdate into adenylated molybdopterin with the concomitant release of AMP.</text>
</comment>
<dbReference type="InterPro" id="IPR001453">
    <property type="entry name" value="MoaB/Mog_dom"/>
</dbReference>
<dbReference type="GO" id="GO:0006777">
    <property type="term" value="P:Mo-molybdopterin cofactor biosynthetic process"/>
    <property type="evidence" value="ECO:0007669"/>
    <property type="project" value="UniProtKB-UniRule"/>
</dbReference>
<dbReference type="SUPFAM" id="SSF63867">
    <property type="entry name" value="MoeA C-terminal domain-like"/>
    <property type="match status" value="1"/>
</dbReference>
<organism evidence="16 17">
    <name type="scientific">Clostridium botulinum B2 450</name>
    <dbReference type="NCBI Taxonomy" id="1379739"/>
    <lineage>
        <taxon>Bacteria</taxon>
        <taxon>Bacillati</taxon>
        <taxon>Bacillota</taxon>
        <taxon>Clostridia</taxon>
        <taxon>Eubacteriales</taxon>
        <taxon>Clostridiaceae</taxon>
        <taxon>Clostridium</taxon>
    </lineage>
</organism>
<dbReference type="SUPFAM" id="SSF53218">
    <property type="entry name" value="Molybdenum cofactor biosynthesis proteins"/>
    <property type="match status" value="1"/>
</dbReference>
<dbReference type="OrthoDB" id="9804758at2"/>
<dbReference type="FunFam" id="3.40.980.10:FF:000004">
    <property type="entry name" value="Molybdopterin molybdenumtransferase"/>
    <property type="match status" value="1"/>
</dbReference>
<gene>
    <name evidence="16" type="ORF">N495_09805</name>
</gene>